<dbReference type="EMBL" id="CAJJDN010000102">
    <property type="protein sequence ID" value="CAD8112908.1"/>
    <property type="molecule type" value="Genomic_DNA"/>
</dbReference>
<feature type="region of interest" description="Disordered" evidence="1">
    <location>
        <begin position="37"/>
        <end position="60"/>
    </location>
</feature>
<evidence type="ECO:0000313" key="3">
    <source>
        <dbReference type="Proteomes" id="UP000692954"/>
    </source>
</evidence>
<name>A0A8S1QBD6_9CILI</name>
<feature type="compositionally biased region" description="Basic residues" evidence="1">
    <location>
        <begin position="37"/>
        <end position="49"/>
    </location>
</feature>
<protein>
    <submittedName>
        <fullName evidence="2">Uncharacterized protein</fullName>
    </submittedName>
</protein>
<comment type="caution">
    <text evidence="2">The sequence shown here is derived from an EMBL/GenBank/DDBJ whole genome shotgun (WGS) entry which is preliminary data.</text>
</comment>
<evidence type="ECO:0000313" key="2">
    <source>
        <dbReference type="EMBL" id="CAD8112908.1"/>
    </source>
</evidence>
<organism evidence="2 3">
    <name type="scientific">Paramecium sonneborni</name>
    <dbReference type="NCBI Taxonomy" id="65129"/>
    <lineage>
        <taxon>Eukaryota</taxon>
        <taxon>Sar</taxon>
        <taxon>Alveolata</taxon>
        <taxon>Ciliophora</taxon>
        <taxon>Intramacronucleata</taxon>
        <taxon>Oligohymenophorea</taxon>
        <taxon>Peniculida</taxon>
        <taxon>Parameciidae</taxon>
        <taxon>Paramecium</taxon>
    </lineage>
</organism>
<accession>A0A8S1QBD6</accession>
<keyword evidence="3" id="KW-1185">Reference proteome</keyword>
<proteinExistence type="predicted"/>
<dbReference type="Proteomes" id="UP000692954">
    <property type="component" value="Unassembled WGS sequence"/>
</dbReference>
<dbReference type="OrthoDB" id="2194426at2759"/>
<gene>
    <name evidence="2" type="ORF">PSON_ATCC_30995.1.T1020003</name>
</gene>
<sequence>MKYTEIIQLNYKGILQQLKIFYNYLLSTIISHKKAIYKKKNNQNKHHKTTSPESSNEEYNNRRKFILSPLSRRMSQMLPINTSAKKVLQEDVLTQLKKFRVIQQIKYAPHAR</sequence>
<dbReference type="AlphaFoldDB" id="A0A8S1QBD6"/>
<evidence type="ECO:0000256" key="1">
    <source>
        <dbReference type="SAM" id="MobiDB-lite"/>
    </source>
</evidence>
<reference evidence="2" key="1">
    <citation type="submission" date="2021-01" db="EMBL/GenBank/DDBJ databases">
        <authorList>
            <consortium name="Genoscope - CEA"/>
            <person name="William W."/>
        </authorList>
    </citation>
    <scope>NUCLEOTIDE SEQUENCE</scope>
</reference>